<dbReference type="Pfam" id="PF13672">
    <property type="entry name" value="PP2C_2"/>
    <property type="match status" value="1"/>
</dbReference>
<dbReference type="InterPro" id="IPR036457">
    <property type="entry name" value="PPM-type-like_dom_sf"/>
</dbReference>
<dbReference type="Gene3D" id="3.60.40.10">
    <property type="entry name" value="PPM-type phosphatase domain"/>
    <property type="match status" value="1"/>
</dbReference>
<accession>A0A939EMJ0</accession>
<keyword evidence="6" id="KW-0472">Membrane</keyword>
<dbReference type="AlphaFoldDB" id="A0A939EMJ0"/>
<dbReference type="InterPro" id="IPR000719">
    <property type="entry name" value="Prot_kinase_dom"/>
</dbReference>
<name>A0A939EMJ0_9HYPH</name>
<dbReference type="SUPFAM" id="SSF81606">
    <property type="entry name" value="PP2C-like"/>
    <property type="match status" value="1"/>
</dbReference>
<dbReference type="PANTHER" id="PTHR43289:SF6">
    <property type="entry name" value="SERINE_THREONINE-PROTEIN KINASE NEKL-3"/>
    <property type="match status" value="1"/>
</dbReference>
<dbReference type="Gene3D" id="3.30.200.20">
    <property type="entry name" value="Phosphorylase Kinase, domain 1"/>
    <property type="match status" value="1"/>
</dbReference>
<dbReference type="InterPro" id="IPR011009">
    <property type="entry name" value="Kinase-like_dom_sf"/>
</dbReference>
<evidence type="ECO:0000256" key="2">
    <source>
        <dbReference type="ARBA" id="ARBA00022741"/>
    </source>
</evidence>
<keyword evidence="1" id="KW-0808">Transferase</keyword>
<keyword evidence="10" id="KW-1185">Reference proteome</keyword>
<dbReference type="SUPFAM" id="SSF56112">
    <property type="entry name" value="Protein kinase-like (PK-like)"/>
    <property type="match status" value="1"/>
</dbReference>
<keyword evidence="2" id="KW-0547">Nucleotide-binding</keyword>
<dbReference type="CDD" id="cd14014">
    <property type="entry name" value="STKc_PknB_like"/>
    <property type="match status" value="1"/>
</dbReference>
<dbReference type="SMART" id="SM00331">
    <property type="entry name" value="PP2C_SIG"/>
    <property type="match status" value="1"/>
</dbReference>
<keyword evidence="6" id="KW-0812">Transmembrane</keyword>
<feature type="domain" description="Protein kinase" evidence="7">
    <location>
        <begin position="283"/>
        <end position="549"/>
    </location>
</feature>
<feature type="compositionally biased region" description="Basic and acidic residues" evidence="5">
    <location>
        <begin position="12"/>
        <end position="22"/>
    </location>
</feature>
<evidence type="ECO:0000256" key="3">
    <source>
        <dbReference type="ARBA" id="ARBA00022777"/>
    </source>
</evidence>
<dbReference type="RefSeq" id="WP_206939775.1">
    <property type="nucleotide sequence ID" value="NZ_JAFLNF010000003.1"/>
</dbReference>
<evidence type="ECO:0000256" key="4">
    <source>
        <dbReference type="ARBA" id="ARBA00022840"/>
    </source>
</evidence>
<reference evidence="9" key="1">
    <citation type="submission" date="2021-03" db="EMBL/GenBank/DDBJ databases">
        <title>Roseibium sp. CAU 1637 isolated from Incheon.</title>
        <authorList>
            <person name="Kim W."/>
        </authorList>
    </citation>
    <scope>NUCLEOTIDE SEQUENCE</scope>
    <source>
        <strain evidence="9">CAU 1637</strain>
    </source>
</reference>
<comment type="caution">
    <text evidence="9">The sequence shown here is derived from an EMBL/GenBank/DDBJ whole genome shotgun (WGS) entry which is preliminary data.</text>
</comment>
<gene>
    <name evidence="9" type="ORF">J0X15_08790</name>
</gene>
<dbReference type="GO" id="GO:0005524">
    <property type="term" value="F:ATP binding"/>
    <property type="evidence" value="ECO:0007669"/>
    <property type="project" value="UniProtKB-KW"/>
</dbReference>
<dbReference type="PROSITE" id="PS00109">
    <property type="entry name" value="PROTEIN_KINASE_TYR"/>
    <property type="match status" value="1"/>
</dbReference>
<organism evidence="9 10">
    <name type="scientific">Roseibium limicola</name>
    <dbReference type="NCBI Taxonomy" id="2816037"/>
    <lineage>
        <taxon>Bacteria</taxon>
        <taxon>Pseudomonadati</taxon>
        <taxon>Pseudomonadota</taxon>
        <taxon>Alphaproteobacteria</taxon>
        <taxon>Hyphomicrobiales</taxon>
        <taxon>Stappiaceae</taxon>
        <taxon>Roseibium</taxon>
    </lineage>
</organism>
<dbReference type="Pfam" id="PF00069">
    <property type="entry name" value="Pkinase"/>
    <property type="match status" value="1"/>
</dbReference>
<sequence>MAGALRISIGQHSDKGAKESNQDFHGALVPDGSLLKTKGIAAVVADGISTSMHGREAAETAVKSFLSDYYATPEGWSVKHSGERVVSATNAWLYGQTRVSEGRYDHDRGYVSTFTALIFKGRSAHVLHIGDGRLYRLSDGGLTQVTEDHRSHLGGNESVLSRALGITPAVKIDYCSISLAIGDIYLLVTDGMAEQLELGFPSNTFASDVLAGLMAEVPLSDDLDALAQKAISQAIREGANDNLTLQILRVDDLPDAEADDLGALAEKLAVPVDPQPGKELDGWRLLETLHVSDRSRLFKAEDLQTGALVALKVPAGSVSNDSAFLQSFLTEEWVARRLDNPHLMKAACTPDRARKMLYTTFELIEAKTLTAWMAANPQPEMAVVFGLLSDISKGLQAMHRHQMVHQDLRPDNVLVTREGRAVIIDFGSTRILGTGAEVPVSGVGLSTHQYTAPEGLLGSLAEPTFDTYALGVIAYQMLTGSLPYGADMARAASPAAQRKVSYRPASGGTSRVPVWIDAALRKAVHLEPFWRYAEPSEFLADLSRPNPTLPGVRPAAFIARDPVRFWQGVSLCLSLAIIALLYRLSVG</sequence>
<evidence type="ECO:0000259" key="8">
    <source>
        <dbReference type="PROSITE" id="PS51746"/>
    </source>
</evidence>
<evidence type="ECO:0000259" key="7">
    <source>
        <dbReference type="PROSITE" id="PS50011"/>
    </source>
</evidence>
<protein>
    <submittedName>
        <fullName evidence="9">Bifunctional protein-serine/threonine kinase/phosphatase</fullName>
    </submittedName>
</protein>
<dbReference type="PANTHER" id="PTHR43289">
    <property type="entry name" value="MITOGEN-ACTIVATED PROTEIN KINASE KINASE KINASE 20-RELATED"/>
    <property type="match status" value="1"/>
</dbReference>
<evidence type="ECO:0000256" key="6">
    <source>
        <dbReference type="SAM" id="Phobius"/>
    </source>
</evidence>
<feature type="domain" description="PPM-type phosphatase" evidence="8">
    <location>
        <begin position="8"/>
        <end position="250"/>
    </location>
</feature>
<dbReference type="SMART" id="SM00332">
    <property type="entry name" value="PP2Cc"/>
    <property type="match status" value="1"/>
</dbReference>
<dbReference type="EMBL" id="JAFLNF010000003">
    <property type="protein sequence ID" value="MBO0345314.1"/>
    <property type="molecule type" value="Genomic_DNA"/>
</dbReference>
<dbReference type="Gene3D" id="1.10.510.10">
    <property type="entry name" value="Transferase(Phosphotransferase) domain 1"/>
    <property type="match status" value="1"/>
</dbReference>
<keyword evidence="3 9" id="KW-0418">Kinase</keyword>
<keyword evidence="6" id="KW-1133">Transmembrane helix</keyword>
<keyword evidence="4" id="KW-0067">ATP-binding</keyword>
<dbReference type="InterPro" id="IPR008266">
    <property type="entry name" value="Tyr_kinase_AS"/>
</dbReference>
<proteinExistence type="predicted"/>
<dbReference type="PROSITE" id="PS50011">
    <property type="entry name" value="PROTEIN_KINASE_DOM"/>
    <property type="match status" value="1"/>
</dbReference>
<evidence type="ECO:0000313" key="10">
    <source>
        <dbReference type="Proteomes" id="UP000664779"/>
    </source>
</evidence>
<dbReference type="PROSITE" id="PS51746">
    <property type="entry name" value="PPM_2"/>
    <property type="match status" value="1"/>
</dbReference>
<dbReference type="GO" id="GO:0004674">
    <property type="term" value="F:protein serine/threonine kinase activity"/>
    <property type="evidence" value="ECO:0007669"/>
    <property type="project" value="TreeGrafter"/>
</dbReference>
<feature type="transmembrane region" description="Helical" evidence="6">
    <location>
        <begin position="565"/>
        <end position="584"/>
    </location>
</feature>
<evidence type="ECO:0000313" key="9">
    <source>
        <dbReference type="EMBL" id="MBO0345314.1"/>
    </source>
</evidence>
<dbReference type="InterPro" id="IPR001932">
    <property type="entry name" value="PPM-type_phosphatase-like_dom"/>
</dbReference>
<evidence type="ECO:0000256" key="5">
    <source>
        <dbReference type="SAM" id="MobiDB-lite"/>
    </source>
</evidence>
<dbReference type="Proteomes" id="UP000664779">
    <property type="component" value="Unassembled WGS sequence"/>
</dbReference>
<evidence type="ECO:0000256" key="1">
    <source>
        <dbReference type="ARBA" id="ARBA00022679"/>
    </source>
</evidence>
<feature type="region of interest" description="Disordered" evidence="5">
    <location>
        <begin position="1"/>
        <end position="23"/>
    </location>
</feature>